<protein>
    <recommendedName>
        <fullName evidence="1">Ubiquitin/SUMO-activating enzyme ubiquitin-like domain-containing protein</fullName>
    </recommendedName>
</protein>
<reference evidence="2 3" key="1">
    <citation type="submission" date="2016-04" db="EMBL/GenBank/DDBJ databases">
        <title>The genome of Intoshia linei affirms orthonectids as highly simplified spiralians.</title>
        <authorList>
            <person name="Mikhailov K.V."/>
            <person name="Slusarev G.S."/>
            <person name="Nikitin M.A."/>
            <person name="Logacheva M.D."/>
            <person name="Penin A."/>
            <person name="Aleoshin V."/>
            <person name="Panchin Y.V."/>
        </authorList>
    </citation>
    <scope>NUCLEOTIDE SEQUENCE [LARGE SCALE GENOMIC DNA]</scope>
    <source>
        <strain evidence="2">Intl2013</strain>
        <tissue evidence="2">Whole animal</tissue>
    </source>
</reference>
<dbReference type="Gene3D" id="3.10.290.20">
    <property type="entry name" value="Ubiquitin-like 2 activating enzyme e1b. Chain: B, domain 3"/>
    <property type="match status" value="1"/>
</dbReference>
<comment type="caution">
    <text evidence="2">The sequence shown here is derived from an EMBL/GenBank/DDBJ whole genome shotgun (WGS) entry which is preliminary data.</text>
</comment>
<dbReference type="EMBL" id="LWCA01000234">
    <property type="protein sequence ID" value="OAF69760.1"/>
    <property type="molecule type" value="Genomic_DNA"/>
</dbReference>
<feature type="domain" description="Ubiquitin/SUMO-activating enzyme ubiquitin-like" evidence="1">
    <location>
        <begin position="9"/>
        <end position="82"/>
    </location>
</feature>
<evidence type="ECO:0000313" key="3">
    <source>
        <dbReference type="Proteomes" id="UP000078046"/>
    </source>
</evidence>
<keyword evidence="3" id="KW-1185">Reference proteome</keyword>
<dbReference type="AlphaFoldDB" id="A0A177B6L0"/>
<evidence type="ECO:0000259" key="1">
    <source>
        <dbReference type="Pfam" id="PF14732"/>
    </source>
</evidence>
<accession>A0A177B6L0</accession>
<gene>
    <name evidence="2" type="ORF">A3Q56_02477</name>
</gene>
<organism evidence="2 3">
    <name type="scientific">Intoshia linei</name>
    <dbReference type="NCBI Taxonomy" id="1819745"/>
    <lineage>
        <taxon>Eukaryota</taxon>
        <taxon>Metazoa</taxon>
        <taxon>Spiralia</taxon>
        <taxon>Lophotrochozoa</taxon>
        <taxon>Mesozoa</taxon>
        <taxon>Orthonectida</taxon>
        <taxon>Rhopaluridae</taxon>
        <taxon>Intoshia</taxon>
    </lineage>
</organism>
<proteinExistence type="predicted"/>
<dbReference type="Proteomes" id="UP000078046">
    <property type="component" value="Unassembled WGS sequence"/>
</dbReference>
<name>A0A177B6L0_9BILA</name>
<evidence type="ECO:0000313" key="2">
    <source>
        <dbReference type="EMBL" id="OAF69760.1"/>
    </source>
</evidence>
<dbReference type="Pfam" id="PF14732">
    <property type="entry name" value="UAE_UbL"/>
    <property type="match status" value="1"/>
</dbReference>
<dbReference type="OrthoDB" id="4899631at2759"/>
<dbReference type="InterPro" id="IPR028077">
    <property type="entry name" value="UAE_UbL_dom"/>
</dbReference>
<sequence>MGDKGKDFFYTKILINELLLKEPDVIIKSTGSILISSDSADYNEDHMNKVLSSFDVKDGCVLICDDFSQDYILNLNLKEFKETELISLENSESDQVMYEIIQKTIVDVPTQRTDIEGQAYESDSDDLVIQTSKYDSEFEIETVEEIGGKRPKPIITDINIKLQKID</sequence>